<dbReference type="EMBL" id="KV878127">
    <property type="protein sequence ID" value="OJJ00819.1"/>
    <property type="molecule type" value="Genomic_DNA"/>
</dbReference>
<sequence length="529" mass="59110">MTVPYYPKPVLSLKRTTMRPTTVLLGSALGALGAQAQETCERTKVAVLGAGVAGVQAAHSLANNGVDDFVILEYQDRIGGRMHDVKFGEGPDGKPYTVEAGANWVQGTVNGDGPENPIYTLAKKSNITWLVTDQGSLATFDENGPADYGWAIEEFEDAMEKVGIDAGTLLVNNLQDRTYRSGFRYVGWNPKKDDAYRQAVEWWLFDGEFAFSPEESSEIFTSVAENATFNYFSEENLFVYDQRGFGTIIRDQAKTFLSEDDSRLRLNTEVTGVDYNKDSVTVHNKDGSCVDADYAIMTFSVGVLQRGGLKFNPPLPDWKSAAINSFELGTYTKIFLQWDEPFWNQTQYLLYADTETRGYYPEWQPLNLEGVLEDSGIIVATVVNDQSFRVEAQSNEETQAELMEVLRKMYGDDIPEPKNIWYKRWGQTPWAYGSYSNWPPATSLQSHQNLRSNVGNLFFAGEATSQEFFGYLQGAYFEGTHTGAFIADCIAGSGNCTVSDEQKKYPVLSGVTPYNLYNWDNGWFADAVK</sequence>
<dbReference type="InterPro" id="IPR050281">
    <property type="entry name" value="Flavin_monoamine_oxidase"/>
</dbReference>
<dbReference type="EC" id="1.4.3.-" evidence="4"/>
<dbReference type="VEuPathDB" id="FungiDB:ASPVEDRAFT_590648"/>
<evidence type="ECO:0000259" key="5">
    <source>
        <dbReference type="Pfam" id="PF01593"/>
    </source>
</evidence>
<dbReference type="Gene3D" id="3.90.660.10">
    <property type="match status" value="1"/>
</dbReference>
<evidence type="ECO:0000256" key="1">
    <source>
        <dbReference type="ARBA" id="ARBA00001974"/>
    </source>
</evidence>
<dbReference type="PANTHER" id="PTHR10742:SF313">
    <property type="entry name" value="AMINE OXIDASE"/>
    <property type="match status" value="1"/>
</dbReference>
<dbReference type="PRINTS" id="PR00757">
    <property type="entry name" value="AMINEOXDASEF"/>
</dbReference>
<dbReference type="InterPro" id="IPR001613">
    <property type="entry name" value="Flavin_amine_oxidase"/>
</dbReference>
<dbReference type="Pfam" id="PF01593">
    <property type="entry name" value="Amino_oxidase"/>
    <property type="match status" value="1"/>
</dbReference>
<dbReference type="Proteomes" id="UP000184073">
    <property type="component" value="Unassembled WGS sequence"/>
</dbReference>
<evidence type="ECO:0000313" key="6">
    <source>
        <dbReference type="EMBL" id="OJJ00819.1"/>
    </source>
</evidence>
<comment type="cofactor">
    <cofactor evidence="1 4">
        <name>FAD</name>
        <dbReference type="ChEBI" id="CHEBI:57692"/>
    </cofactor>
</comment>
<dbReference type="SUPFAM" id="SSF51905">
    <property type="entry name" value="FAD/NAD(P)-binding domain"/>
    <property type="match status" value="1"/>
</dbReference>
<evidence type="ECO:0000256" key="4">
    <source>
        <dbReference type="RuleBase" id="RU362067"/>
    </source>
</evidence>
<dbReference type="Gene3D" id="3.50.50.60">
    <property type="entry name" value="FAD/NAD(P)-binding domain"/>
    <property type="match status" value="1"/>
</dbReference>
<dbReference type="GeneID" id="63730962"/>
<comment type="similarity">
    <text evidence="4">Belongs to the flavin monoamine oxidase family.</text>
</comment>
<keyword evidence="4" id="KW-0285">Flavoprotein</keyword>
<organism evidence="6 7">
    <name type="scientific">Aspergillus versicolor CBS 583.65</name>
    <dbReference type="NCBI Taxonomy" id="1036611"/>
    <lineage>
        <taxon>Eukaryota</taxon>
        <taxon>Fungi</taxon>
        <taxon>Dikarya</taxon>
        <taxon>Ascomycota</taxon>
        <taxon>Pezizomycotina</taxon>
        <taxon>Eurotiomycetes</taxon>
        <taxon>Eurotiomycetidae</taxon>
        <taxon>Eurotiales</taxon>
        <taxon>Aspergillaceae</taxon>
        <taxon>Aspergillus</taxon>
        <taxon>Aspergillus subgen. Nidulantes</taxon>
    </lineage>
</organism>
<dbReference type="GO" id="GO:0006598">
    <property type="term" value="P:polyamine catabolic process"/>
    <property type="evidence" value="ECO:0007669"/>
    <property type="project" value="TreeGrafter"/>
</dbReference>
<evidence type="ECO:0000313" key="7">
    <source>
        <dbReference type="Proteomes" id="UP000184073"/>
    </source>
</evidence>
<dbReference type="InterPro" id="IPR036188">
    <property type="entry name" value="FAD/NAD-bd_sf"/>
</dbReference>
<dbReference type="PANTHER" id="PTHR10742">
    <property type="entry name" value="FLAVIN MONOAMINE OXIDASE"/>
    <property type="match status" value="1"/>
</dbReference>
<proteinExistence type="inferred from homology"/>
<feature type="binding site" evidence="3">
    <location>
        <position position="270"/>
    </location>
    <ligand>
        <name>FAD</name>
        <dbReference type="ChEBI" id="CHEBI:57692"/>
    </ligand>
</feature>
<dbReference type="SUPFAM" id="SSF54373">
    <property type="entry name" value="FAD-linked reductases, C-terminal domain"/>
    <property type="match status" value="1"/>
</dbReference>
<dbReference type="InterPro" id="IPR002937">
    <property type="entry name" value="Amino_oxidase"/>
</dbReference>
<evidence type="ECO:0000256" key="3">
    <source>
        <dbReference type="PIRSR" id="PIRSR601613-1"/>
    </source>
</evidence>
<reference evidence="7" key="1">
    <citation type="journal article" date="2017" name="Genome Biol.">
        <title>Comparative genomics reveals high biological diversity and specific adaptations in the industrially and medically important fungal genus Aspergillus.</title>
        <authorList>
            <person name="de Vries R.P."/>
            <person name="Riley R."/>
            <person name="Wiebenga A."/>
            <person name="Aguilar-Osorio G."/>
            <person name="Amillis S."/>
            <person name="Uchima C.A."/>
            <person name="Anderluh G."/>
            <person name="Asadollahi M."/>
            <person name="Askin M."/>
            <person name="Barry K."/>
            <person name="Battaglia E."/>
            <person name="Bayram O."/>
            <person name="Benocci T."/>
            <person name="Braus-Stromeyer S.A."/>
            <person name="Caldana C."/>
            <person name="Canovas D."/>
            <person name="Cerqueira G.C."/>
            <person name="Chen F."/>
            <person name="Chen W."/>
            <person name="Choi C."/>
            <person name="Clum A."/>
            <person name="Dos Santos R.A."/>
            <person name="Damasio A.R."/>
            <person name="Diallinas G."/>
            <person name="Emri T."/>
            <person name="Fekete E."/>
            <person name="Flipphi M."/>
            <person name="Freyberg S."/>
            <person name="Gallo A."/>
            <person name="Gournas C."/>
            <person name="Habgood R."/>
            <person name="Hainaut M."/>
            <person name="Harispe M.L."/>
            <person name="Henrissat B."/>
            <person name="Hilden K.S."/>
            <person name="Hope R."/>
            <person name="Hossain A."/>
            <person name="Karabika E."/>
            <person name="Karaffa L."/>
            <person name="Karanyi Z."/>
            <person name="Krasevec N."/>
            <person name="Kuo A."/>
            <person name="Kusch H."/>
            <person name="LaButti K."/>
            <person name="Lagendijk E.L."/>
            <person name="Lapidus A."/>
            <person name="Levasseur A."/>
            <person name="Lindquist E."/>
            <person name="Lipzen A."/>
            <person name="Logrieco A.F."/>
            <person name="MacCabe A."/>
            <person name="Maekelae M.R."/>
            <person name="Malavazi I."/>
            <person name="Melin P."/>
            <person name="Meyer V."/>
            <person name="Mielnichuk N."/>
            <person name="Miskei M."/>
            <person name="Molnar A.P."/>
            <person name="Mule G."/>
            <person name="Ngan C.Y."/>
            <person name="Orejas M."/>
            <person name="Orosz E."/>
            <person name="Ouedraogo J.P."/>
            <person name="Overkamp K.M."/>
            <person name="Park H.-S."/>
            <person name="Perrone G."/>
            <person name="Piumi F."/>
            <person name="Punt P.J."/>
            <person name="Ram A.F."/>
            <person name="Ramon A."/>
            <person name="Rauscher S."/>
            <person name="Record E."/>
            <person name="Riano-Pachon D.M."/>
            <person name="Robert V."/>
            <person name="Roehrig J."/>
            <person name="Ruller R."/>
            <person name="Salamov A."/>
            <person name="Salih N.S."/>
            <person name="Samson R.A."/>
            <person name="Sandor E."/>
            <person name="Sanguinetti M."/>
            <person name="Schuetze T."/>
            <person name="Sepcic K."/>
            <person name="Shelest E."/>
            <person name="Sherlock G."/>
            <person name="Sophianopoulou V."/>
            <person name="Squina F.M."/>
            <person name="Sun H."/>
            <person name="Susca A."/>
            <person name="Todd R.B."/>
            <person name="Tsang A."/>
            <person name="Unkles S.E."/>
            <person name="van de Wiele N."/>
            <person name="van Rossen-Uffink D."/>
            <person name="Oliveira J.V."/>
            <person name="Vesth T.C."/>
            <person name="Visser J."/>
            <person name="Yu J.-H."/>
            <person name="Zhou M."/>
            <person name="Andersen M.R."/>
            <person name="Archer D.B."/>
            <person name="Baker S.E."/>
            <person name="Benoit I."/>
            <person name="Brakhage A.A."/>
            <person name="Braus G.H."/>
            <person name="Fischer R."/>
            <person name="Frisvad J.C."/>
            <person name="Goldman G.H."/>
            <person name="Houbraken J."/>
            <person name="Oakley B."/>
            <person name="Pocsi I."/>
            <person name="Scazzocchio C."/>
            <person name="Seiboth B."/>
            <person name="vanKuyk P.A."/>
            <person name="Wortman J."/>
            <person name="Dyer P.S."/>
            <person name="Grigoriev I.V."/>
        </authorList>
    </citation>
    <scope>NUCLEOTIDE SEQUENCE [LARGE SCALE GENOMIC DNA]</scope>
    <source>
        <strain evidence="7">CBS 583.65</strain>
    </source>
</reference>
<keyword evidence="4" id="KW-0274">FAD</keyword>
<dbReference type="GO" id="GO:0016491">
    <property type="term" value="F:oxidoreductase activity"/>
    <property type="evidence" value="ECO:0007669"/>
    <property type="project" value="UniProtKB-KW"/>
</dbReference>
<protein>
    <recommendedName>
        <fullName evidence="4">Amine oxidase</fullName>
        <ecNumber evidence="4">1.4.3.-</ecNumber>
    </recommendedName>
</protein>
<dbReference type="STRING" id="1036611.A0A1L9PH21"/>
<evidence type="ECO:0000256" key="2">
    <source>
        <dbReference type="ARBA" id="ARBA00023002"/>
    </source>
</evidence>
<name>A0A1L9PH21_ASPVE</name>
<keyword evidence="7" id="KW-1185">Reference proteome</keyword>
<feature type="domain" description="Amine oxidase" evidence="5">
    <location>
        <begin position="52"/>
        <end position="480"/>
    </location>
</feature>
<dbReference type="OrthoDB" id="7777654at2759"/>
<dbReference type="RefSeq" id="XP_040666581.1">
    <property type="nucleotide sequence ID" value="XM_040815451.1"/>
</dbReference>
<gene>
    <name evidence="6" type="ORF">ASPVEDRAFT_590648</name>
</gene>
<keyword evidence="2 4" id="KW-0560">Oxidoreductase</keyword>
<dbReference type="AlphaFoldDB" id="A0A1L9PH21"/>
<accession>A0A1L9PH21</accession>